<dbReference type="Proteomes" id="UP001239265">
    <property type="component" value="Unassembled WGS sequence"/>
</dbReference>
<sequence length="360" mass="42021">MRILIVDDSLYKITAISKVIMEEIAVANIITADSIEKGVKMIESQDRFNLAIVDLKVPLKANMESIEDGGKKFLNELYRKDNTLKIPNYIIGCTQFDIEEHNFSPIWKVIKYTPENNRWESSMKNLLKHIKNTGYEHITPINKPHLFVEGLTDKKYIEKAFELFSPDNQNKIQIEPSYGSGSNGLASNICIWAMKHNYDYKAMGLFDSDESGNFAIQKIRDRNLSVNESKCIVIHQLKPSYNEELKKFYQKGCKIEIEIEQLFPLEILQFADSRGWLEYRNTTFIEHPTDWNQHAENSSEFLTRFGFDHSKQLYIKKIKMFNKEDFSKFVLDYSDLNFAFSNFKNLVRNIEEKLLCTKIG</sequence>
<protein>
    <submittedName>
        <fullName evidence="1">Response regulator</fullName>
    </submittedName>
</protein>
<organism evidence="1 2">
    <name type="scientific">Elizabethkingia miricola</name>
    <name type="common">Chryseobacterium miricola</name>
    <dbReference type="NCBI Taxonomy" id="172045"/>
    <lineage>
        <taxon>Bacteria</taxon>
        <taxon>Pseudomonadati</taxon>
        <taxon>Bacteroidota</taxon>
        <taxon>Flavobacteriia</taxon>
        <taxon>Flavobacteriales</taxon>
        <taxon>Weeksellaceae</taxon>
        <taxon>Elizabethkingia</taxon>
    </lineage>
</organism>
<reference evidence="1 2" key="1">
    <citation type="submission" date="2023-06" db="EMBL/GenBank/DDBJ databases">
        <title>Nosocomial Elizabethkingia miricola genome.</title>
        <authorList>
            <person name="Morgado S."/>
            <person name="Fonseca E."/>
            <person name="Freitas F."/>
            <person name="Vicente A.C."/>
        </authorList>
    </citation>
    <scope>NUCLEOTIDE SEQUENCE [LARGE SCALE GENOMIC DNA]</scope>
    <source>
        <strain evidence="1 2">EM15</strain>
    </source>
</reference>
<evidence type="ECO:0000313" key="1">
    <source>
        <dbReference type="EMBL" id="MDQ8747734.1"/>
    </source>
</evidence>
<proteinExistence type="predicted"/>
<dbReference type="EMBL" id="JAUCQJ010000001">
    <property type="protein sequence ID" value="MDQ8747734.1"/>
    <property type="molecule type" value="Genomic_DNA"/>
</dbReference>
<dbReference type="InterPro" id="IPR011006">
    <property type="entry name" value="CheY-like_superfamily"/>
</dbReference>
<dbReference type="SUPFAM" id="SSF52172">
    <property type="entry name" value="CheY-like"/>
    <property type="match status" value="1"/>
</dbReference>
<gene>
    <name evidence="1" type="ORF">QT385_03715</name>
</gene>
<name>A0ABD5B2V2_ELIMR</name>
<dbReference type="Gene3D" id="3.40.50.2300">
    <property type="match status" value="1"/>
</dbReference>
<evidence type="ECO:0000313" key="2">
    <source>
        <dbReference type="Proteomes" id="UP001239265"/>
    </source>
</evidence>
<comment type="caution">
    <text evidence="1">The sequence shown here is derived from an EMBL/GenBank/DDBJ whole genome shotgun (WGS) entry which is preliminary data.</text>
</comment>
<dbReference type="RefSeq" id="WP_309046168.1">
    <property type="nucleotide sequence ID" value="NZ_JAUCQJ010000001.1"/>
</dbReference>
<accession>A0ABD5B2V2</accession>
<dbReference type="AlphaFoldDB" id="A0ABD5B2V2"/>